<dbReference type="NCBIfam" id="NF005478">
    <property type="entry name" value="PRK07079.1"/>
    <property type="match status" value="1"/>
</dbReference>
<dbReference type="InterPro" id="IPR011650">
    <property type="entry name" value="Peptidase_M20_dimer"/>
</dbReference>
<evidence type="ECO:0000256" key="2">
    <source>
        <dbReference type="ARBA" id="ARBA00022723"/>
    </source>
</evidence>
<dbReference type="Proteomes" id="UP000033618">
    <property type="component" value="Unassembled WGS sequence"/>
</dbReference>
<dbReference type="Pfam" id="PF07687">
    <property type="entry name" value="M20_dimer"/>
    <property type="match status" value="1"/>
</dbReference>
<reference evidence="5 6" key="1">
    <citation type="submission" date="2015-03" db="EMBL/GenBank/DDBJ databases">
        <title>Draft Genome Sequence of Burkholderia andropogonis type strain ICMP2807, isolated from Sorghum bicolor.</title>
        <authorList>
            <person name="Lopes-Santos L."/>
            <person name="Castro D.B."/>
            <person name="Ottoboni L.M."/>
            <person name="Park D."/>
            <person name="Weirc B.S."/>
            <person name="Destefano S.A."/>
        </authorList>
    </citation>
    <scope>NUCLEOTIDE SEQUENCE [LARGE SCALE GENOMIC DNA]</scope>
    <source>
        <strain evidence="5 6">ICMP2807</strain>
    </source>
</reference>
<comment type="caution">
    <text evidence="5">The sequence shown here is derived from an EMBL/GenBank/DDBJ whole genome shotgun (WGS) entry which is preliminary data.</text>
</comment>
<dbReference type="SUPFAM" id="SSF53187">
    <property type="entry name" value="Zn-dependent exopeptidases"/>
    <property type="match status" value="1"/>
</dbReference>
<evidence type="ECO:0000313" key="5">
    <source>
        <dbReference type="EMBL" id="KKB63498.1"/>
    </source>
</evidence>
<evidence type="ECO:0000259" key="4">
    <source>
        <dbReference type="Pfam" id="PF07687"/>
    </source>
</evidence>
<dbReference type="Gene3D" id="3.30.70.360">
    <property type="match status" value="1"/>
</dbReference>
<dbReference type="RefSeq" id="WP_046152861.1">
    <property type="nucleotide sequence ID" value="NZ_CADFGU010000001.1"/>
</dbReference>
<dbReference type="OrthoDB" id="9761532at2"/>
<keyword evidence="1" id="KW-0645">Protease</keyword>
<accession>A0A0F5K083</accession>
<feature type="domain" description="Peptidase M20 dimerisation" evidence="4">
    <location>
        <begin position="202"/>
        <end position="352"/>
    </location>
</feature>
<keyword evidence="3" id="KW-0378">Hydrolase</keyword>
<evidence type="ECO:0000256" key="3">
    <source>
        <dbReference type="ARBA" id="ARBA00022801"/>
    </source>
</evidence>
<gene>
    <name evidence="5" type="ORF">WM40_10695</name>
</gene>
<sequence>MSRQTAIDLARTHYDSGAFLDILQRRVAMPTESQRPDAAPHLVAYLRDEMGATLRDLGFTHELVDNPVAGAPPFLLAARIEDPALTTVLLYGHGDVVGGDAANWRDGLTPWSITVDGDRWYGRGTADNKGQHSINLAALDAVLAARGSLGFNVKIILEMGEEVGSPGLAALCEQYQDKLRADVLIASDGPRQLSTAPTVFLGSRGALHFRLSVGNDFGARHSGNWGGVLANPAIVLSNALASLVDGQGRIRINGLLPPPIPPRVRELVQDLRVGADEGDPPLSEGWGEPGLSPAERIFAWNTLEILAMQSGNTAQPVSAIPRHAEAVCQLRFVVGTDWHRAKTLIEAHLAREGFPQITVTIEASGGATRLDPDDAWVSFTTASLSETTGKPVTVLPNLGGTIPNECFADTLGLPTIWIPHSYPNCRQHAPDEHLLGSVVREALQMMAGLFWDIGDAAGDTPKSARAPHGQNPQA</sequence>
<evidence type="ECO:0000256" key="1">
    <source>
        <dbReference type="ARBA" id="ARBA00022670"/>
    </source>
</evidence>
<dbReference type="PATRIC" id="fig|28092.6.peg.2522"/>
<dbReference type="Pfam" id="PF01546">
    <property type="entry name" value="Peptidase_M20"/>
    <property type="match status" value="1"/>
</dbReference>
<dbReference type="InterPro" id="IPR002933">
    <property type="entry name" value="Peptidase_M20"/>
</dbReference>
<name>A0A0F5K083_9BURK</name>
<dbReference type="AlphaFoldDB" id="A0A0F5K083"/>
<dbReference type="PANTHER" id="PTHR43270">
    <property type="entry name" value="BETA-ALA-HIS DIPEPTIDASE"/>
    <property type="match status" value="1"/>
</dbReference>
<proteinExistence type="predicted"/>
<dbReference type="PANTHER" id="PTHR43270:SF12">
    <property type="entry name" value="SUCCINYL-DIAMINOPIMELATE DESUCCINYLASE"/>
    <property type="match status" value="1"/>
</dbReference>
<organism evidence="5 6">
    <name type="scientific">Robbsia andropogonis</name>
    <dbReference type="NCBI Taxonomy" id="28092"/>
    <lineage>
        <taxon>Bacteria</taxon>
        <taxon>Pseudomonadati</taxon>
        <taxon>Pseudomonadota</taxon>
        <taxon>Betaproteobacteria</taxon>
        <taxon>Burkholderiales</taxon>
        <taxon>Burkholderiaceae</taxon>
        <taxon>Robbsia</taxon>
    </lineage>
</organism>
<dbReference type="InterPro" id="IPR051458">
    <property type="entry name" value="Cyt/Met_Dipeptidase"/>
</dbReference>
<evidence type="ECO:0000313" key="6">
    <source>
        <dbReference type="Proteomes" id="UP000033618"/>
    </source>
</evidence>
<dbReference type="Gene3D" id="3.40.630.10">
    <property type="entry name" value="Zn peptidases"/>
    <property type="match status" value="1"/>
</dbReference>
<dbReference type="GO" id="GO:0046872">
    <property type="term" value="F:metal ion binding"/>
    <property type="evidence" value="ECO:0007669"/>
    <property type="project" value="UniProtKB-KW"/>
</dbReference>
<dbReference type="EMBL" id="LAQU01000009">
    <property type="protein sequence ID" value="KKB63498.1"/>
    <property type="molecule type" value="Genomic_DNA"/>
</dbReference>
<keyword evidence="2" id="KW-0479">Metal-binding</keyword>
<dbReference type="GO" id="GO:0006508">
    <property type="term" value="P:proteolysis"/>
    <property type="evidence" value="ECO:0007669"/>
    <property type="project" value="UniProtKB-KW"/>
</dbReference>
<dbReference type="STRING" id="28092.WM40_10695"/>
<protein>
    <recommendedName>
        <fullName evidence="4">Peptidase M20 dimerisation domain-containing protein</fullName>
    </recommendedName>
</protein>
<keyword evidence="6" id="KW-1185">Reference proteome</keyword>
<dbReference type="GO" id="GO:0008233">
    <property type="term" value="F:peptidase activity"/>
    <property type="evidence" value="ECO:0007669"/>
    <property type="project" value="UniProtKB-KW"/>
</dbReference>